<dbReference type="Proteomes" id="UP001153636">
    <property type="component" value="Chromosome 8"/>
</dbReference>
<reference evidence="3" key="1">
    <citation type="submission" date="2022-01" db="EMBL/GenBank/DDBJ databases">
        <authorList>
            <person name="King R."/>
        </authorList>
    </citation>
    <scope>NUCLEOTIDE SEQUENCE</scope>
</reference>
<gene>
    <name evidence="3" type="ORF">PSYICH_LOCUS14660</name>
</gene>
<dbReference type="PANTHER" id="PTHR13627:SF31">
    <property type="entry name" value="RIBITOL 5-PHOSPHATE TRANSFERASE FKRP"/>
    <property type="match status" value="1"/>
</dbReference>
<dbReference type="AlphaFoldDB" id="A0A9P0D437"/>
<evidence type="ECO:0000259" key="1">
    <source>
        <dbReference type="Pfam" id="PF04991"/>
    </source>
</evidence>
<keyword evidence="4" id="KW-1185">Reference proteome</keyword>
<feature type="domain" description="FKRP stem" evidence="2">
    <location>
        <begin position="52"/>
        <end position="293"/>
    </location>
</feature>
<protein>
    <recommendedName>
        <fullName evidence="5">Fukutin-related protein</fullName>
    </recommendedName>
</protein>
<dbReference type="InterPro" id="IPR007074">
    <property type="entry name" value="LicD/FKTN/FKRP_NTP_transf"/>
</dbReference>
<dbReference type="Pfam" id="PF04991">
    <property type="entry name" value="LicD"/>
    <property type="match status" value="1"/>
</dbReference>
<dbReference type="OrthoDB" id="444255at2759"/>
<accession>A0A9P0D437</accession>
<dbReference type="GO" id="GO:0005794">
    <property type="term" value="C:Golgi apparatus"/>
    <property type="evidence" value="ECO:0007669"/>
    <property type="project" value="TreeGrafter"/>
</dbReference>
<organism evidence="3 4">
    <name type="scientific">Psylliodes chrysocephalus</name>
    <dbReference type="NCBI Taxonomy" id="3402493"/>
    <lineage>
        <taxon>Eukaryota</taxon>
        <taxon>Metazoa</taxon>
        <taxon>Ecdysozoa</taxon>
        <taxon>Arthropoda</taxon>
        <taxon>Hexapoda</taxon>
        <taxon>Insecta</taxon>
        <taxon>Pterygota</taxon>
        <taxon>Neoptera</taxon>
        <taxon>Endopterygota</taxon>
        <taxon>Coleoptera</taxon>
        <taxon>Polyphaga</taxon>
        <taxon>Cucujiformia</taxon>
        <taxon>Chrysomeloidea</taxon>
        <taxon>Chrysomelidae</taxon>
        <taxon>Galerucinae</taxon>
        <taxon>Alticini</taxon>
        <taxon>Psylliodes</taxon>
    </lineage>
</organism>
<name>A0A9P0D437_9CUCU</name>
<proteinExistence type="predicted"/>
<evidence type="ECO:0000313" key="4">
    <source>
        <dbReference type="Proteomes" id="UP001153636"/>
    </source>
</evidence>
<dbReference type="PANTHER" id="PTHR13627">
    <property type="entry name" value="FUKUTIN RELATED PROTEIN"/>
    <property type="match status" value="1"/>
</dbReference>
<dbReference type="InterPro" id="IPR055105">
    <property type="entry name" value="FKRP_N"/>
</dbReference>
<dbReference type="GO" id="GO:0035269">
    <property type="term" value="P:protein O-linked glycosylation via mannose"/>
    <property type="evidence" value="ECO:0007669"/>
    <property type="project" value="TreeGrafter"/>
</dbReference>
<evidence type="ECO:0000313" key="3">
    <source>
        <dbReference type="EMBL" id="CAH1114343.1"/>
    </source>
</evidence>
<feature type="domain" description="LicD/FKTN/FKRP nucleotidyltransferase" evidence="1">
    <location>
        <begin position="348"/>
        <end position="388"/>
    </location>
</feature>
<evidence type="ECO:0008006" key="5">
    <source>
        <dbReference type="Google" id="ProtNLM"/>
    </source>
</evidence>
<evidence type="ECO:0000259" key="2">
    <source>
        <dbReference type="Pfam" id="PF22921"/>
    </source>
</evidence>
<dbReference type="InterPro" id="IPR052613">
    <property type="entry name" value="LicD_transferase"/>
</dbReference>
<sequence length="506" mass="58691">MRLKSYKSFIFLFLLILTKILVFCYFTRLISGLIESTIEEKLVKPTLTKPPRKKISELVTVLIREFEQHENDITLTSHSFVNLFATMELFIIYDELPYPPPDIMLNNNTSPNIKFVKLSPELRTNFADSYPISKIRTKYVLIVPDSTRLTSRQSLQTMVQKLSSNPGSIVVTVVNNHKNNLSCLRMNINLREWTLKYDLIKSMICDGVSGKHVMLLETETLKKVSNAFLLPFPHSLYLQTASLDLKVNIIKGLSFHEGKPLFRSHHAQWKQKQTEALRIKKLYNIFKIKQVKRETGLTEWYGCSKETSRCFGTVLDSMPSYLYDKRWTPPCCISNLRKTAKHVFGILEESGIRYWLEAGSLLGAMRSGDILPWDHDVDIGFIREDLNRCEWLKKAKSRSVVDTKGFLWEKATEGNFYRVHFSKTNKIHVNLFPFYSKNGTMARDSWYTTHKNMEFPENFLHPMSSIDFVGRNVPSPNNIRDFLELKFGKGSIEIPEYPDPSKLKFP</sequence>
<dbReference type="EMBL" id="OV651820">
    <property type="protein sequence ID" value="CAH1114343.1"/>
    <property type="molecule type" value="Genomic_DNA"/>
</dbReference>
<dbReference type="Pfam" id="PF22921">
    <property type="entry name" value="FKRP_N"/>
    <property type="match status" value="1"/>
</dbReference>